<feature type="region of interest" description="Disordered" evidence="1">
    <location>
        <begin position="40"/>
        <end position="68"/>
    </location>
</feature>
<evidence type="ECO:0000256" key="1">
    <source>
        <dbReference type="SAM" id="MobiDB-lite"/>
    </source>
</evidence>
<reference evidence="2 3" key="1">
    <citation type="submission" date="2020-02" db="EMBL/GenBank/DDBJ databases">
        <title>Draft genome sequence of Haematococcus lacustris strain NIES-144.</title>
        <authorList>
            <person name="Morimoto D."/>
            <person name="Nakagawa S."/>
            <person name="Yoshida T."/>
            <person name="Sawayama S."/>
        </authorList>
    </citation>
    <scope>NUCLEOTIDE SEQUENCE [LARGE SCALE GENOMIC DNA]</scope>
    <source>
        <strain evidence="2 3">NIES-144</strain>
    </source>
</reference>
<sequence>RPFTPTVPEPMAFEERAAARPKPIRTVKLEQDLAIKQQEEQAARHWRHKARPCQVDDDPGTGSSLLTW</sequence>
<evidence type="ECO:0000313" key="3">
    <source>
        <dbReference type="Proteomes" id="UP000485058"/>
    </source>
</evidence>
<proteinExistence type="predicted"/>
<keyword evidence="3" id="KW-1185">Reference proteome</keyword>
<dbReference type="Proteomes" id="UP000485058">
    <property type="component" value="Unassembled WGS sequence"/>
</dbReference>
<dbReference type="EMBL" id="BLLF01006633">
    <property type="protein sequence ID" value="GFH32429.1"/>
    <property type="molecule type" value="Genomic_DNA"/>
</dbReference>
<evidence type="ECO:0000313" key="2">
    <source>
        <dbReference type="EMBL" id="GFH32429.1"/>
    </source>
</evidence>
<accession>A0A6A0AHI7</accession>
<organism evidence="2 3">
    <name type="scientific">Haematococcus lacustris</name>
    <name type="common">Green alga</name>
    <name type="synonym">Haematococcus pluvialis</name>
    <dbReference type="NCBI Taxonomy" id="44745"/>
    <lineage>
        <taxon>Eukaryota</taxon>
        <taxon>Viridiplantae</taxon>
        <taxon>Chlorophyta</taxon>
        <taxon>core chlorophytes</taxon>
        <taxon>Chlorophyceae</taxon>
        <taxon>CS clade</taxon>
        <taxon>Chlamydomonadales</taxon>
        <taxon>Haematococcaceae</taxon>
        <taxon>Haematococcus</taxon>
    </lineage>
</organism>
<comment type="caution">
    <text evidence="2">The sequence shown here is derived from an EMBL/GenBank/DDBJ whole genome shotgun (WGS) entry which is preliminary data.</text>
</comment>
<protein>
    <submittedName>
        <fullName evidence="2">Uncharacterized protein</fullName>
    </submittedName>
</protein>
<name>A0A6A0AHI7_HAELA</name>
<gene>
    <name evidence="2" type="ORF">HaLaN_31643</name>
</gene>
<feature type="non-terminal residue" evidence="2">
    <location>
        <position position="1"/>
    </location>
</feature>
<dbReference type="AlphaFoldDB" id="A0A6A0AHI7"/>
<feature type="non-terminal residue" evidence="2">
    <location>
        <position position="68"/>
    </location>
</feature>